<dbReference type="Pfam" id="PF00664">
    <property type="entry name" value="ABC_membrane"/>
    <property type="match status" value="1"/>
</dbReference>
<gene>
    <name evidence="10" type="ORF">ACFOZ8_08805</name>
</gene>
<evidence type="ECO:0000313" key="11">
    <source>
        <dbReference type="Proteomes" id="UP001595715"/>
    </source>
</evidence>
<dbReference type="SUPFAM" id="SSF52540">
    <property type="entry name" value="P-loop containing nucleoside triphosphate hydrolases"/>
    <property type="match status" value="1"/>
</dbReference>
<dbReference type="CDD" id="cd18549">
    <property type="entry name" value="ABC_6TM_YwjA_like"/>
    <property type="match status" value="1"/>
</dbReference>
<dbReference type="Pfam" id="PF00005">
    <property type="entry name" value="ABC_tran"/>
    <property type="match status" value="1"/>
</dbReference>
<dbReference type="GO" id="GO:0005524">
    <property type="term" value="F:ATP binding"/>
    <property type="evidence" value="ECO:0007669"/>
    <property type="project" value="UniProtKB-KW"/>
</dbReference>
<dbReference type="PANTHER" id="PTHR43394">
    <property type="entry name" value="ATP-DEPENDENT PERMEASE MDL1, MITOCHONDRIAL"/>
    <property type="match status" value="1"/>
</dbReference>
<dbReference type="InterPro" id="IPR017871">
    <property type="entry name" value="ABC_transporter-like_CS"/>
</dbReference>
<reference evidence="11" key="1">
    <citation type="journal article" date="2019" name="Int. J. Syst. Evol. Microbiol.">
        <title>The Global Catalogue of Microorganisms (GCM) 10K type strain sequencing project: providing services to taxonomists for standard genome sequencing and annotation.</title>
        <authorList>
            <consortium name="The Broad Institute Genomics Platform"/>
            <consortium name="The Broad Institute Genome Sequencing Center for Infectious Disease"/>
            <person name="Wu L."/>
            <person name="Ma J."/>
        </authorList>
    </citation>
    <scope>NUCLEOTIDE SEQUENCE [LARGE SCALE GENOMIC DNA]</scope>
    <source>
        <strain evidence="11">IBRC-M 10987</strain>
    </source>
</reference>
<evidence type="ECO:0000256" key="3">
    <source>
        <dbReference type="ARBA" id="ARBA00022741"/>
    </source>
</evidence>
<dbReference type="PANTHER" id="PTHR43394:SF1">
    <property type="entry name" value="ATP-BINDING CASSETTE SUB-FAMILY B MEMBER 10, MITOCHONDRIAL"/>
    <property type="match status" value="1"/>
</dbReference>
<keyword evidence="4 10" id="KW-0067">ATP-binding</keyword>
<dbReference type="InterPro" id="IPR027417">
    <property type="entry name" value="P-loop_NTPase"/>
</dbReference>
<feature type="transmembrane region" description="Helical" evidence="7">
    <location>
        <begin position="12"/>
        <end position="32"/>
    </location>
</feature>
<comment type="subcellular location">
    <subcellularLocation>
        <location evidence="1">Cell membrane</location>
        <topology evidence="1">Multi-pass membrane protein</topology>
    </subcellularLocation>
</comment>
<name>A0ABV8K1X2_9BACL</name>
<comment type="caution">
    <text evidence="10">The sequence shown here is derived from an EMBL/GenBank/DDBJ whole genome shotgun (WGS) entry which is preliminary data.</text>
</comment>
<feature type="transmembrane region" description="Helical" evidence="7">
    <location>
        <begin position="135"/>
        <end position="152"/>
    </location>
</feature>
<evidence type="ECO:0000256" key="5">
    <source>
        <dbReference type="ARBA" id="ARBA00022989"/>
    </source>
</evidence>
<dbReference type="EMBL" id="JBHSAM010000020">
    <property type="protein sequence ID" value="MFC4099755.1"/>
    <property type="molecule type" value="Genomic_DNA"/>
</dbReference>
<dbReference type="InterPro" id="IPR036640">
    <property type="entry name" value="ABC1_TM_sf"/>
</dbReference>
<dbReference type="CDD" id="cd03251">
    <property type="entry name" value="ABCC_MsbA"/>
    <property type="match status" value="1"/>
</dbReference>
<evidence type="ECO:0000259" key="8">
    <source>
        <dbReference type="PROSITE" id="PS50893"/>
    </source>
</evidence>
<evidence type="ECO:0000259" key="9">
    <source>
        <dbReference type="PROSITE" id="PS50929"/>
    </source>
</evidence>
<sequence>MLRRFFTYYKPYKGLFLLDFGCAVLAGLLELAFPLVVNRFVDDLLPKGSWSIILWASAGLFALYLLNTGLNYIVNYWGHMLGINIETDMRRKLFAHIQKLSFRFFDNTKTGHLISRLTNDLLQIGEVAHHGPEDFFIAVMTLLGAFALMFAINWKLAVLTFVIVPAIIWLVVYFNGKMSKAIEQLFTNIGEFNARIEDNIGGIRVVQSFTNEPHEQAKFAVNNSNFRRTKLVSYKLISKNGSISYMMMRFVTLFVMVCGTWFVIQNELTYGEFIGFLLLTQVFFKPIEKINAIIESYPQGIAGFKRYTELLDTEPDIADAPDAVEAGRLQREIRYDNVSFGYEGESPILSGISLSIRAGETVAFVGPSGAGKTTLCSLLPRFYEVDGGSISIDGTDIRKIKLASLRNQIGIVQQDVFLFSGTIRENILYGRLDASEAELWEAARLARLEAFIQSQPDGLDTVIGERGVKLSGGQKQRLAIARMFLKNPPILILDEATSALDTETETYIQQSLTELAKGRTTLVIAHRLATIKNADRIIVVTEQGITEQGNHRELLAAGGVYSRLHTAQFGTLV</sequence>
<keyword evidence="11" id="KW-1185">Reference proteome</keyword>
<dbReference type="Gene3D" id="1.20.1560.10">
    <property type="entry name" value="ABC transporter type 1, transmembrane domain"/>
    <property type="match status" value="1"/>
</dbReference>
<dbReference type="PROSITE" id="PS00211">
    <property type="entry name" value="ABC_TRANSPORTER_1"/>
    <property type="match status" value="1"/>
</dbReference>
<proteinExistence type="predicted"/>
<dbReference type="RefSeq" id="WP_377718437.1">
    <property type="nucleotide sequence ID" value="NZ_JBHSAM010000020.1"/>
</dbReference>
<evidence type="ECO:0000256" key="6">
    <source>
        <dbReference type="ARBA" id="ARBA00023136"/>
    </source>
</evidence>
<feature type="transmembrane region" description="Helical" evidence="7">
    <location>
        <begin position="158"/>
        <end position="176"/>
    </location>
</feature>
<keyword evidence="3" id="KW-0547">Nucleotide-binding</keyword>
<dbReference type="SMART" id="SM00382">
    <property type="entry name" value="AAA"/>
    <property type="match status" value="1"/>
</dbReference>
<dbReference type="PROSITE" id="PS50893">
    <property type="entry name" value="ABC_TRANSPORTER_2"/>
    <property type="match status" value="1"/>
</dbReference>
<accession>A0ABV8K1X2</accession>
<evidence type="ECO:0000256" key="1">
    <source>
        <dbReference type="ARBA" id="ARBA00004651"/>
    </source>
</evidence>
<feature type="transmembrane region" description="Helical" evidence="7">
    <location>
        <begin position="243"/>
        <end position="264"/>
    </location>
</feature>
<feature type="domain" description="ABC transmembrane type-1" evidence="9">
    <location>
        <begin position="17"/>
        <end position="299"/>
    </location>
</feature>
<dbReference type="InterPro" id="IPR003593">
    <property type="entry name" value="AAA+_ATPase"/>
</dbReference>
<dbReference type="InterPro" id="IPR039421">
    <property type="entry name" value="Type_1_exporter"/>
</dbReference>
<dbReference type="InterPro" id="IPR011527">
    <property type="entry name" value="ABC1_TM_dom"/>
</dbReference>
<evidence type="ECO:0000313" key="10">
    <source>
        <dbReference type="EMBL" id="MFC4099755.1"/>
    </source>
</evidence>
<protein>
    <submittedName>
        <fullName evidence="10">ABC transporter ATP-binding protein</fullName>
    </submittedName>
</protein>
<dbReference type="SUPFAM" id="SSF90123">
    <property type="entry name" value="ABC transporter transmembrane region"/>
    <property type="match status" value="1"/>
</dbReference>
<evidence type="ECO:0000256" key="7">
    <source>
        <dbReference type="SAM" id="Phobius"/>
    </source>
</evidence>
<dbReference type="Proteomes" id="UP001595715">
    <property type="component" value="Unassembled WGS sequence"/>
</dbReference>
<dbReference type="PROSITE" id="PS50929">
    <property type="entry name" value="ABC_TM1F"/>
    <property type="match status" value="1"/>
</dbReference>
<keyword evidence="5 7" id="KW-1133">Transmembrane helix</keyword>
<dbReference type="Gene3D" id="3.40.50.300">
    <property type="entry name" value="P-loop containing nucleotide triphosphate hydrolases"/>
    <property type="match status" value="1"/>
</dbReference>
<feature type="domain" description="ABC transporter" evidence="8">
    <location>
        <begin position="333"/>
        <end position="567"/>
    </location>
</feature>
<keyword evidence="6 7" id="KW-0472">Membrane</keyword>
<feature type="transmembrane region" description="Helical" evidence="7">
    <location>
        <begin position="52"/>
        <end position="74"/>
    </location>
</feature>
<keyword evidence="2 7" id="KW-0812">Transmembrane</keyword>
<evidence type="ECO:0000256" key="4">
    <source>
        <dbReference type="ARBA" id="ARBA00022840"/>
    </source>
</evidence>
<dbReference type="InterPro" id="IPR003439">
    <property type="entry name" value="ABC_transporter-like_ATP-bd"/>
</dbReference>
<evidence type="ECO:0000256" key="2">
    <source>
        <dbReference type="ARBA" id="ARBA00022692"/>
    </source>
</evidence>
<organism evidence="10 11">
    <name type="scientific">Paenibacillus xanthanilyticus</name>
    <dbReference type="NCBI Taxonomy" id="1783531"/>
    <lineage>
        <taxon>Bacteria</taxon>
        <taxon>Bacillati</taxon>
        <taxon>Bacillota</taxon>
        <taxon>Bacilli</taxon>
        <taxon>Bacillales</taxon>
        <taxon>Paenibacillaceae</taxon>
        <taxon>Paenibacillus</taxon>
    </lineage>
</organism>